<dbReference type="PANTHER" id="PTHR48018">
    <property type="entry name" value="OLFACTORY RECEPTOR"/>
    <property type="match status" value="1"/>
</dbReference>
<evidence type="ECO:0000256" key="4">
    <source>
        <dbReference type="ARBA" id="ARBA00023040"/>
    </source>
</evidence>
<feature type="domain" description="G-protein coupled receptors family 1 profile" evidence="9">
    <location>
        <begin position="41"/>
        <end position="238"/>
    </location>
</feature>
<dbReference type="InterPro" id="IPR017452">
    <property type="entry name" value="GPCR_Rhodpsn_7TM"/>
</dbReference>
<evidence type="ECO:0000256" key="7">
    <source>
        <dbReference type="ARBA" id="ARBA00023224"/>
    </source>
</evidence>
<dbReference type="EMBL" id="LWLT01000031">
    <property type="status" value="NOT_ANNOTATED_CDS"/>
    <property type="molecule type" value="Genomic_DNA"/>
</dbReference>
<dbReference type="Proteomes" id="UP000291000">
    <property type="component" value="Chromosome 25"/>
</dbReference>
<feature type="transmembrane region" description="Helical" evidence="8">
    <location>
        <begin position="99"/>
        <end position="120"/>
    </location>
</feature>
<evidence type="ECO:0000256" key="1">
    <source>
        <dbReference type="ARBA" id="ARBA00004141"/>
    </source>
</evidence>
<evidence type="ECO:0000259" key="9">
    <source>
        <dbReference type="PROSITE" id="PS50262"/>
    </source>
</evidence>
<reference evidence="10" key="3">
    <citation type="submission" date="2025-09" db="UniProtKB">
        <authorList>
            <consortium name="Ensembl"/>
        </authorList>
    </citation>
    <scope>IDENTIFICATION</scope>
</reference>
<feature type="transmembrane region" description="Helical" evidence="8">
    <location>
        <begin position="217"/>
        <end position="238"/>
    </location>
</feature>
<dbReference type="SUPFAM" id="SSF81321">
    <property type="entry name" value="Family A G protein-coupled receptor-like"/>
    <property type="match status" value="1"/>
</dbReference>
<sequence length="285" mass="31705">MDEENCTAVSDFILLGFSDAPELRVFLFLLFLSIYGVTVLGNLGMTVLIQISSGLHIPMYFFLSHLSSVDFCYSMIITLKMLVNILNEDKGISFLECTVQFYLFCTLVVTEVILLAVMAYDHLWASVTRCSMVTVSQDLCVELVSSCYLSGAMCSLIHLCLALQIPSYRLNMITHFFCDLSPLLSLACSDVSVNQLMLYIGATFYEIITIMGKCKAFFTCASHLTAITVLQGMTLFIYCQTHSGNSMGTDKVTTVFYTVVIPMLNPLIYSLRNKDGCERSSQKSG</sequence>
<evidence type="ECO:0000256" key="8">
    <source>
        <dbReference type="SAM" id="Phobius"/>
    </source>
</evidence>
<name>A0A452G798_CAPHI</name>
<dbReference type="Pfam" id="PF13853">
    <property type="entry name" value="7tm_4"/>
    <property type="match status" value="1"/>
</dbReference>
<dbReference type="Ensembl" id="ENSCHIT00000040349.1">
    <property type="protein sequence ID" value="ENSCHIP00000032474.1"/>
    <property type="gene ID" value="ENSCHIG00000026436.1"/>
</dbReference>
<evidence type="ECO:0000256" key="3">
    <source>
        <dbReference type="ARBA" id="ARBA00022989"/>
    </source>
</evidence>
<reference evidence="10" key="2">
    <citation type="submission" date="2025-08" db="UniProtKB">
        <authorList>
            <consortium name="Ensembl"/>
        </authorList>
    </citation>
    <scope>IDENTIFICATION</scope>
</reference>
<dbReference type="GO" id="GO:0004930">
    <property type="term" value="F:G protein-coupled receptor activity"/>
    <property type="evidence" value="ECO:0007669"/>
    <property type="project" value="UniProtKB-KW"/>
</dbReference>
<dbReference type="PROSITE" id="PS50262">
    <property type="entry name" value="G_PROTEIN_RECEP_F1_2"/>
    <property type="match status" value="1"/>
</dbReference>
<keyword evidence="11" id="KW-1185">Reference proteome</keyword>
<organism evidence="10 11">
    <name type="scientific">Capra hircus</name>
    <name type="common">Goat</name>
    <dbReference type="NCBI Taxonomy" id="9925"/>
    <lineage>
        <taxon>Eukaryota</taxon>
        <taxon>Metazoa</taxon>
        <taxon>Chordata</taxon>
        <taxon>Craniata</taxon>
        <taxon>Vertebrata</taxon>
        <taxon>Euteleostomi</taxon>
        <taxon>Mammalia</taxon>
        <taxon>Eutheria</taxon>
        <taxon>Laurasiatheria</taxon>
        <taxon>Artiodactyla</taxon>
        <taxon>Ruminantia</taxon>
        <taxon>Pecora</taxon>
        <taxon>Bovidae</taxon>
        <taxon>Caprinae</taxon>
        <taxon>Capra</taxon>
    </lineage>
</organism>
<evidence type="ECO:0000313" key="11">
    <source>
        <dbReference type="Proteomes" id="UP000291000"/>
    </source>
</evidence>
<feature type="transmembrane region" description="Helical" evidence="8">
    <location>
        <begin position="141"/>
        <end position="164"/>
    </location>
</feature>
<dbReference type="AlphaFoldDB" id="A0A452G798"/>
<keyword evidence="7" id="KW-0807">Transducer</keyword>
<evidence type="ECO:0000256" key="5">
    <source>
        <dbReference type="ARBA" id="ARBA00023136"/>
    </source>
</evidence>
<proteinExistence type="predicted"/>
<protein>
    <recommendedName>
        <fullName evidence="9">G-protein coupled receptors family 1 profile domain-containing protein</fullName>
    </recommendedName>
</protein>
<dbReference type="Gene3D" id="1.20.1070.10">
    <property type="entry name" value="Rhodopsin 7-helix transmembrane proteins"/>
    <property type="match status" value="1"/>
</dbReference>
<keyword evidence="5 8" id="KW-0472">Membrane</keyword>
<comment type="subcellular location">
    <subcellularLocation>
        <location evidence="1">Membrane</location>
        <topology evidence="1">Multi-pass membrane protein</topology>
    </subcellularLocation>
</comment>
<dbReference type="GO" id="GO:0004984">
    <property type="term" value="F:olfactory receptor activity"/>
    <property type="evidence" value="ECO:0007669"/>
    <property type="project" value="InterPro"/>
</dbReference>
<dbReference type="GO" id="GO:0016020">
    <property type="term" value="C:membrane"/>
    <property type="evidence" value="ECO:0007669"/>
    <property type="project" value="UniProtKB-SubCell"/>
</dbReference>
<dbReference type="GeneTree" id="ENSGT01140000282514"/>
<keyword evidence="3 8" id="KW-1133">Transmembrane helix</keyword>
<keyword evidence="4" id="KW-0297">G-protein coupled receptor</keyword>
<dbReference type="PRINTS" id="PR00245">
    <property type="entry name" value="OLFACTORYR"/>
</dbReference>
<accession>A0A452G798</accession>
<dbReference type="InterPro" id="IPR000725">
    <property type="entry name" value="Olfact_rcpt"/>
</dbReference>
<feature type="transmembrane region" description="Helical" evidence="8">
    <location>
        <begin position="184"/>
        <end position="205"/>
    </location>
</feature>
<evidence type="ECO:0000313" key="10">
    <source>
        <dbReference type="Ensembl" id="ENSCHIP00000032474.1"/>
    </source>
</evidence>
<feature type="transmembrane region" description="Helical" evidence="8">
    <location>
        <begin position="25"/>
        <end position="48"/>
    </location>
</feature>
<evidence type="ECO:0000256" key="6">
    <source>
        <dbReference type="ARBA" id="ARBA00023170"/>
    </source>
</evidence>
<dbReference type="STRING" id="9925.ENSCHIP00000032474"/>
<feature type="transmembrane region" description="Helical" evidence="8">
    <location>
        <begin position="60"/>
        <end position="79"/>
    </location>
</feature>
<feature type="transmembrane region" description="Helical" evidence="8">
    <location>
        <begin position="254"/>
        <end position="271"/>
    </location>
</feature>
<evidence type="ECO:0000256" key="2">
    <source>
        <dbReference type="ARBA" id="ARBA00022692"/>
    </source>
</evidence>
<keyword evidence="6" id="KW-0675">Receptor</keyword>
<keyword evidence="2 8" id="KW-0812">Transmembrane</keyword>
<reference evidence="10 11" key="1">
    <citation type="submission" date="2016-04" db="EMBL/GenBank/DDBJ databases">
        <title>Polished mammalian reference genomes with single-molecule sequencing and chromosome conformation capture applied to the Capra hircus genome.</title>
        <authorList>
            <person name="Bickhart D.M."/>
            <person name="Koren S."/>
            <person name="Rosen B."/>
            <person name="Hastie A."/>
            <person name="Liachko I."/>
            <person name="Sullivan S.T."/>
            <person name="Burton J."/>
            <person name="Sayre B.L."/>
            <person name="Huson H.J."/>
            <person name="Lee J."/>
            <person name="Lam E."/>
            <person name="Kelley C.M."/>
            <person name="Hutchison J.L."/>
            <person name="Zhou Y."/>
            <person name="Sun J."/>
            <person name="Crisa A."/>
            <person name="Schwartz J.C."/>
            <person name="Hammond J.A."/>
            <person name="Schroeder S.G."/>
            <person name="Liu G.E."/>
            <person name="Dunham M."/>
            <person name="Shendure J."/>
            <person name="Sonstegard T.S."/>
            <person name="Phillippy A.M."/>
            <person name="Van Tassell C.P."/>
            <person name="Smith T.P."/>
        </authorList>
    </citation>
    <scope>NUCLEOTIDE SEQUENCE [LARGE SCALE GENOMIC DNA]</scope>
</reference>